<dbReference type="Gene3D" id="3.30.950.30">
    <property type="entry name" value="Schlafen, AAA domain"/>
    <property type="match status" value="1"/>
</dbReference>
<feature type="domain" description="HD-GYP" evidence="2">
    <location>
        <begin position="199"/>
        <end position="394"/>
    </location>
</feature>
<dbReference type="OrthoDB" id="9804747at2"/>
<dbReference type="PANTHER" id="PTHR45228:SF1">
    <property type="entry name" value="CYCLIC DI-GMP PHOSPHODIESTERASE TM_0186"/>
    <property type="match status" value="1"/>
</dbReference>
<dbReference type="AlphaFoldDB" id="A0A2U3L2E8"/>
<reference evidence="4" key="1">
    <citation type="submission" date="2018-02" db="EMBL/GenBank/DDBJ databases">
        <authorList>
            <person name="Hausmann B."/>
        </authorList>
    </citation>
    <scope>NUCLEOTIDE SEQUENCE [LARGE SCALE GENOMIC DNA]</scope>
    <source>
        <strain evidence="4">Peat soil MAG SbA1</strain>
    </source>
</reference>
<evidence type="ECO:0000313" key="4">
    <source>
        <dbReference type="Proteomes" id="UP000238701"/>
    </source>
</evidence>
<dbReference type="InterPro" id="IPR006674">
    <property type="entry name" value="HD_domain"/>
</dbReference>
<evidence type="ECO:0000313" key="3">
    <source>
        <dbReference type="EMBL" id="SPF46062.1"/>
    </source>
</evidence>
<dbReference type="PROSITE" id="PS51831">
    <property type="entry name" value="HD"/>
    <property type="match status" value="1"/>
</dbReference>
<dbReference type="Pfam" id="PF13487">
    <property type="entry name" value="HD_5"/>
    <property type="match status" value="1"/>
</dbReference>
<protein>
    <submittedName>
        <fullName evidence="3">Uncharacterized protein</fullName>
    </submittedName>
</protein>
<evidence type="ECO:0000259" key="1">
    <source>
        <dbReference type="PROSITE" id="PS51831"/>
    </source>
</evidence>
<dbReference type="CDD" id="cd00077">
    <property type="entry name" value="HDc"/>
    <property type="match status" value="1"/>
</dbReference>
<dbReference type="InterPro" id="IPR052020">
    <property type="entry name" value="Cyclic_di-GMP/3'3'-cGAMP_PDE"/>
</dbReference>
<accession>A0A2U3L2E8</accession>
<dbReference type="Gene3D" id="1.10.3210.10">
    <property type="entry name" value="Hypothetical protein af1432"/>
    <property type="match status" value="1"/>
</dbReference>
<name>A0A2U3L2E8_9BACT</name>
<dbReference type="Pfam" id="PF04326">
    <property type="entry name" value="SLFN_AlbA_2"/>
    <property type="match status" value="1"/>
</dbReference>
<dbReference type="InterPro" id="IPR037522">
    <property type="entry name" value="HD_GYP_dom"/>
</dbReference>
<dbReference type="PROSITE" id="PS51832">
    <property type="entry name" value="HD_GYP"/>
    <property type="match status" value="1"/>
</dbReference>
<proteinExistence type="predicted"/>
<dbReference type="InterPro" id="IPR003607">
    <property type="entry name" value="HD/PDEase_dom"/>
</dbReference>
<evidence type="ECO:0000259" key="2">
    <source>
        <dbReference type="PROSITE" id="PS51832"/>
    </source>
</evidence>
<dbReference type="NCBIfam" id="TIGR00277">
    <property type="entry name" value="HDIG"/>
    <property type="match status" value="1"/>
</dbReference>
<gene>
    <name evidence="3" type="ORF">SBA1_630011</name>
</gene>
<dbReference type="InterPro" id="IPR038461">
    <property type="entry name" value="Schlafen_AlbA_2_dom_sf"/>
</dbReference>
<feature type="domain" description="HD" evidence="1">
    <location>
        <begin position="221"/>
        <end position="343"/>
    </location>
</feature>
<organism evidence="3 4">
    <name type="scientific">Candidatus Sulfotelmatobacter kueseliae</name>
    <dbReference type="NCBI Taxonomy" id="2042962"/>
    <lineage>
        <taxon>Bacteria</taxon>
        <taxon>Pseudomonadati</taxon>
        <taxon>Acidobacteriota</taxon>
        <taxon>Terriglobia</taxon>
        <taxon>Terriglobales</taxon>
        <taxon>Candidatus Korobacteraceae</taxon>
        <taxon>Candidatus Sulfotelmatobacter</taxon>
    </lineage>
</organism>
<dbReference type="SUPFAM" id="SSF109604">
    <property type="entry name" value="HD-domain/PDEase-like"/>
    <property type="match status" value="1"/>
</dbReference>
<dbReference type="InterPro" id="IPR006675">
    <property type="entry name" value="HDIG_dom"/>
</dbReference>
<sequence>MPTEQDVRELLARKAEGKNLDYKQSMNWLMAAADRKAAVVKDVLAMSNTEDGGTIVFGVRDADFEATGLTESDFFSFDATRFADVVNRFADPSLGCGVHKFIIDERRFVAIEVPEFSDIPTICKADQNDASNRQVLKRGAIYIRTDRATSEVVPTAEVMRNLIDRAVVRRGDQFVRTIERLVRKRPENTKELAVALSNLERSYDITLESLGDALDLKGGAPEGHSKRVTAFTIAIARAMGMPRDRIPPIARGAFLHDIGKMAVPNEILTKTGPLTPEEFAIVREHCSRGYKILHKIPFLSDAAEIVYSHHERYDGTGYPRGLRENEIPLGARILAVANTLDAITTDLPYREAQSLDAAREEIRRCAGTQFDPKTVEVFLEMPTKIFSDLAGDIRSQGL</sequence>
<dbReference type="PANTHER" id="PTHR45228">
    <property type="entry name" value="CYCLIC DI-GMP PHOSPHODIESTERASE TM_0186-RELATED"/>
    <property type="match status" value="1"/>
</dbReference>
<dbReference type="EMBL" id="OMOD01000159">
    <property type="protein sequence ID" value="SPF46062.1"/>
    <property type="molecule type" value="Genomic_DNA"/>
</dbReference>
<dbReference type="Proteomes" id="UP000238701">
    <property type="component" value="Unassembled WGS sequence"/>
</dbReference>
<dbReference type="InterPro" id="IPR007421">
    <property type="entry name" value="Schlafen_AlbA_2_dom"/>
</dbReference>
<dbReference type="SMART" id="SM00471">
    <property type="entry name" value="HDc"/>
    <property type="match status" value="1"/>
</dbReference>